<reference evidence="2 3" key="1">
    <citation type="submission" date="2020-10" db="EMBL/GenBank/DDBJ databases">
        <title>Genome Sequencing of Rodentibacter spp. strain DSM111151.</title>
        <authorList>
            <person name="Benga L."/>
            <person name="Lautwein T."/>
        </authorList>
    </citation>
    <scope>NUCLEOTIDE SEQUENCE [LARGE SCALE GENOMIC DNA]</scope>
    <source>
        <strain evidence="2 3">DSM 111151</strain>
    </source>
</reference>
<keyword evidence="3" id="KW-1185">Reference proteome</keyword>
<evidence type="ECO:0000313" key="3">
    <source>
        <dbReference type="Proteomes" id="UP000663069"/>
    </source>
</evidence>
<evidence type="ECO:0000256" key="1">
    <source>
        <dbReference type="SAM" id="Phobius"/>
    </source>
</evidence>
<gene>
    <name evidence="2" type="ORF">IHV77_06635</name>
</gene>
<keyword evidence="1" id="KW-0472">Membrane</keyword>
<dbReference type="EMBL" id="CP063056">
    <property type="protein sequence ID" value="QPB41621.1"/>
    <property type="molecule type" value="Genomic_DNA"/>
</dbReference>
<accession>A0ABX6UWQ5</accession>
<name>A0ABX6UWQ5_9PAST</name>
<proteinExistence type="predicted"/>
<dbReference type="Proteomes" id="UP000663069">
    <property type="component" value="Chromosome"/>
</dbReference>
<protein>
    <recommendedName>
        <fullName evidence="4">ABC transporter permease</fullName>
    </recommendedName>
</protein>
<sequence>MLKITIGVVAFIIAFMLKDFARPFSMFAIFSIMVFLWHCINIEDKITKELTSQEINVVSGSFGPAGAGIGAFIGGADYLGNSVISGNFTWSGFATSVAVGATSEVVGGPIGSAAAKYLVPRIGFLGGATVGIADKK</sequence>
<evidence type="ECO:0008006" key="4">
    <source>
        <dbReference type="Google" id="ProtNLM"/>
    </source>
</evidence>
<feature type="transmembrane region" description="Helical" evidence="1">
    <location>
        <begin position="20"/>
        <end position="40"/>
    </location>
</feature>
<organism evidence="2 3">
    <name type="scientific">Rodentibacter haemolyticus</name>
    <dbReference type="NCBI Taxonomy" id="2778911"/>
    <lineage>
        <taxon>Bacteria</taxon>
        <taxon>Pseudomonadati</taxon>
        <taxon>Pseudomonadota</taxon>
        <taxon>Gammaproteobacteria</taxon>
        <taxon>Pasteurellales</taxon>
        <taxon>Pasteurellaceae</taxon>
        <taxon>Rodentibacter</taxon>
    </lineage>
</organism>
<keyword evidence="1" id="KW-1133">Transmembrane helix</keyword>
<evidence type="ECO:0000313" key="2">
    <source>
        <dbReference type="EMBL" id="QPB41621.1"/>
    </source>
</evidence>
<dbReference type="RefSeq" id="WP_194811219.1">
    <property type="nucleotide sequence ID" value="NZ_CP063056.1"/>
</dbReference>
<keyword evidence="1" id="KW-0812">Transmembrane</keyword>